<protein>
    <submittedName>
        <fullName evidence="2">Uncharacterized protein</fullName>
    </submittedName>
</protein>
<organism evidence="2 3">
    <name type="scientific">Caerostris darwini</name>
    <dbReference type="NCBI Taxonomy" id="1538125"/>
    <lineage>
        <taxon>Eukaryota</taxon>
        <taxon>Metazoa</taxon>
        <taxon>Ecdysozoa</taxon>
        <taxon>Arthropoda</taxon>
        <taxon>Chelicerata</taxon>
        <taxon>Arachnida</taxon>
        <taxon>Araneae</taxon>
        <taxon>Araneomorphae</taxon>
        <taxon>Entelegynae</taxon>
        <taxon>Araneoidea</taxon>
        <taxon>Araneidae</taxon>
        <taxon>Caerostris</taxon>
    </lineage>
</organism>
<evidence type="ECO:0000313" key="2">
    <source>
        <dbReference type="EMBL" id="GIY72505.1"/>
    </source>
</evidence>
<dbReference type="AlphaFoldDB" id="A0AAV4VQ59"/>
<feature type="compositionally biased region" description="Basic and acidic residues" evidence="1">
    <location>
        <begin position="72"/>
        <end position="84"/>
    </location>
</feature>
<name>A0AAV4VQ59_9ARAC</name>
<evidence type="ECO:0000313" key="3">
    <source>
        <dbReference type="Proteomes" id="UP001054837"/>
    </source>
</evidence>
<dbReference type="Proteomes" id="UP001054837">
    <property type="component" value="Unassembled WGS sequence"/>
</dbReference>
<keyword evidence="3" id="KW-1185">Reference proteome</keyword>
<gene>
    <name evidence="2" type="ORF">CDAR_208621</name>
</gene>
<evidence type="ECO:0000256" key="1">
    <source>
        <dbReference type="SAM" id="MobiDB-lite"/>
    </source>
</evidence>
<reference evidence="2 3" key="1">
    <citation type="submission" date="2021-06" db="EMBL/GenBank/DDBJ databases">
        <title>Caerostris darwini draft genome.</title>
        <authorList>
            <person name="Kono N."/>
            <person name="Arakawa K."/>
        </authorList>
    </citation>
    <scope>NUCLEOTIDE SEQUENCE [LARGE SCALE GENOMIC DNA]</scope>
</reference>
<dbReference type="EMBL" id="BPLQ01013495">
    <property type="protein sequence ID" value="GIY72505.1"/>
    <property type="molecule type" value="Genomic_DNA"/>
</dbReference>
<feature type="region of interest" description="Disordered" evidence="1">
    <location>
        <begin position="48"/>
        <end position="110"/>
    </location>
</feature>
<accession>A0AAV4VQ59</accession>
<comment type="caution">
    <text evidence="2">The sequence shown here is derived from an EMBL/GenBank/DDBJ whole genome shotgun (WGS) entry which is preliminary data.</text>
</comment>
<sequence>MMGNMGYLEPQVYCSARDIELAPRKISDSSDRSINAASGGDFGSWLAAAKESSTRQGRRHVSGEKIPFSLDMRSHSEGEREPPCEQRSNCPDDGGNGISGAAGPLLGVRY</sequence>
<proteinExistence type="predicted"/>